<dbReference type="PANTHER" id="PTHR11697:SF230">
    <property type="entry name" value="ZINC FINGER, MYM DOMAIN CONTAINING 1"/>
    <property type="match status" value="1"/>
</dbReference>
<evidence type="ECO:0000313" key="1">
    <source>
        <dbReference type="EMBL" id="RXH97039.1"/>
    </source>
</evidence>
<dbReference type="EMBL" id="RDQH01000332">
    <property type="protein sequence ID" value="RXH97039.1"/>
    <property type="molecule type" value="Genomic_DNA"/>
</dbReference>
<accession>A0A498JM59</accession>
<evidence type="ECO:0000313" key="2">
    <source>
        <dbReference type="Proteomes" id="UP000290289"/>
    </source>
</evidence>
<dbReference type="InterPro" id="IPR055298">
    <property type="entry name" value="AtLOH3-like"/>
</dbReference>
<comment type="caution">
    <text evidence="1">The sequence shown here is derived from an EMBL/GenBank/DDBJ whole genome shotgun (WGS) entry which is preliminary data.</text>
</comment>
<dbReference type="STRING" id="3750.A0A498JM59"/>
<keyword evidence="2" id="KW-1185">Reference proteome</keyword>
<dbReference type="AlphaFoldDB" id="A0A498JM59"/>
<gene>
    <name evidence="1" type="ORF">DVH24_035707</name>
</gene>
<proteinExistence type="predicted"/>
<dbReference type="Proteomes" id="UP000290289">
    <property type="component" value="Chromosome 6"/>
</dbReference>
<evidence type="ECO:0008006" key="3">
    <source>
        <dbReference type="Google" id="ProtNLM"/>
    </source>
</evidence>
<reference evidence="1 2" key="1">
    <citation type="submission" date="2018-10" db="EMBL/GenBank/DDBJ databases">
        <title>A high-quality apple genome assembly.</title>
        <authorList>
            <person name="Hu J."/>
        </authorList>
    </citation>
    <scope>NUCLEOTIDE SEQUENCE [LARGE SCALE GENOMIC DNA]</scope>
    <source>
        <strain evidence="2">cv. HFTH1</strain>
        <tissue evidence="1">Young leaf</tissue>
    </source>
</reference>
<protein>
    <recommendedName>
        <fullName evidence="3">HAT C-terminal dimerisation domain-containing protein</fullName>
    </recommendedName>
</protein>
<organism evidence="1 2">
    <name type="scientific">Malus domestica</name>
    <name type="common">Apple</name>
    <name type="synonym">Pyrus malus</name>
    <dbReference type="NCBI Taxonomy" id="3750"/>
    <lineage>
        <taxon>Eukaryota</taxon>
        <taxon>Viridiplantae</taxon>
        <taxon>Streptophyta</taxon>
        <taxon>Embryophyta</taxon>
        <taxon>Tracheophyta</taxon>
        <taxon>Spermatophyta</taxon>
        <taxon>Magnoliopsida</taxon>
        <taxon>eudicotyledons</taxon>
        <taxon>Gunneridae</taxon>
        <taxon>Pentapetalae</taxon>
        <taxon>rosids</taxon>
        <taxon>fabids</taxon>
        <taxon>Rosales</taxon>
        <taxon>Rosaceae</taxon>
        <taxon>Amygdaloideae</taxon>
        <taxon>Maleae</taxon>
        <taxon>Malus</taxon>
    </lineage>
</organism>
<dbReference type="PANTHER" id="PTHR11697">
    <property type="entry name" value="GENERAL TRANSCRIPTION FACTOR 2-RELATED ZINC FINGER PROTEIN"/>
    <property type="match status" value="1"/>
</dbReference>
<sequence>MKVGIGDLAKELVKTGRCASYMLVYKLLTLTLVLPVATTSVERAFYAMKIVKTPLRGKNLIRDYRGFLLLNLKENLKKVNLSSSFLVERN</sequence>
<name>A0A498JM59_MALDO</name>